<reference evidence="2" key="1">
    <citation type="journal article" date="2014" name="BMC Genomics">
        <title>Characterizing the developmental transcriptome of the oriental fruit fly, Bactrocera dorsalis (Diptera: Tephritidae) through comparative genomic analysis with Drosophila melanogaster utilizing modENCODE datasets.</title>
        <authorList>
            <person name="Geib S.M."/>
            <person name="Calla B."/>
            <person name="Hall B."/>
            <person name="Hou S."/>
            <person name="Manoukis N.C."/>
        </authorList>
    </citation>
    <scope>NUCLEOTIDE SEQUENCE</scope>
    <source>
        <strain evidence="2">Punador</strain>
    </source>
</reference>
<dbReference type="AlphaFoldDB" id="A0A034WTL7"/>
<name>A0A034WTL7_BACDO</name>
<evidence type="ECO:0000313" key="2">
    <source>
        <dbReference type="EMBL" id="JAC57118.1"/>
    </source>
</evidence>
<dbReference type="EMBL" id="GAKP01001834">
    <property type="protein sequence ID" value="JAC57118.1"/>
    <property type="molecule type" value="Transcribed_RNA"/>
</dbReference>
<protein>
    <submittedName>
        <fullName evidence="2">Uncharacterized protein</fullName>
    </submittedName>
</protein>
<proteinExistence type="predicted"/>
<sequence>MQSDKSKEVKPKTPLSLEIPKMADEDKLQGTPAEATRSKQSIKQKRSKDQTISRFITESDSFIRYCTRFQASPITDITESVLNIKLESVNNLWARLLAAYDTVLDTDDAELPENAKASATAKCDNCRDQYELTKGMITEQISLLRPSRATTLLASLVC</sequence>
<dbReference type="OrthoDB" id="6376425at2759"/>
<organism evidence="2">
    <name type="scientific">Bactrocera dorsalis</name>
    <name type="common">Oriental fruit fly</name>
    <name type="synonym">Dacus dorsalis</name>
    <dbReference type="NCBI Taxonomy" id="27457"/>
    <lineage>
        <taxon>Eukaryota</taxon>
        <taxon>Metazoa</taxon>
        <taxon>Ecdysozoa</taxon>
        <taxon>Arthropoda</taxon>
        <taxon>Hexapoda</taxon>
        <taxon>Insecta</taxon>
        <taxon>Pterygota</taxon>
        <taxon>Neoptera</taxon>
        <taxon>Endopterygota</taxon>
        <taxon>Diptera</taxon>
        <taxon>Brachycera</taxon>
        <taxon>Muscomorpha</taxon>
        <taxon>Tephritoidea</taxon>
        <taxon>Tephritidae</taxon>
        <taxon>Bactrocera</taxon>
        <taxon>Bactrocera</taxon>
    </lineage>
</organism>
<feature type="compositionally biased region" description="Basic and acidic residues" evidence="1">
    <location>
        <begin position="1"/>
        <end position="11"/>
    </location>
</feature>
<accession>A0A034WTL7</accession>
<evidence type="ECO:0000256" key="1">
    <source>
        <dbReference type="SAM" id="MobiDB-lite"/>
    </source>
</evidence>
<feature type="region of interest" description="Disordered" evidence="1">
    <location>
        <begin position="1"/>
        <end position="50"/>
    </location>
</feature>
<feature type="non-terminal residue" evidence="2">
    <location>
        <position position="158"/>
    </location>
</feature>